<proteinExistence type="inferred from homology"/>
<dbReference type="KEGG" id="ccel:CCDG5_0775"/>
<evidence type="ECO:0000313" key="3">
    <source>
        <dbReference type="Proteomes" id="UP000032431"/>
    </source>
</evidence>
<dbReference type="Pfam" id="PF01183">
    <property type="entry name" value="Glyco_hydro_25"/>
    <property type="match status" value="1"/>
</dbReference>
<sequence>MQSRNPNNMQGCDLSHYQSGIDVKSTPGTVVYLKASEGQRTKDPAFNDLYAKCRAAGKKIGAYHFFHVGGSYSVQPQVDNAASVLQGKQLDCLFAIDVEGGGYHGGTPQQVTEQVLQFADLFKSKTGIPCCVYSNTYFIKQHFTPEIKRLPLWVAHYGVNTPGDNGIWDKWAGFQYTNKPYDLDEFTTDILINNAPAAKPTAVKTFADSSSRNNVYEVPASSLPCEWNSTAGANFDVRTADGKVVKGRQVYKGDRIIILSVNYDTQLAEVLYPAKSCWVHGWIRNLQNLLHNRWHYKWHNGSTNEPVYGSPSGNDRIGTIFPYEKATPLYPAGNRYALLYNTKKGMETKFGYVDYKDGFKF</sequence>
<dbReference type="SUPFAM" id="SSF51445">
    <property type="entry name" value="(Trans)glycosidases"/>
    <property type="match status" value="1"/>
</dbReference>
<evidence type="ECO:0008006" key="4">
    <source>
        <dbReference type="Google" id="ProtNLM"/>
    </source>
</evidence>
<dbReference type="Proteomes" id="UP000032431">
    <property type="component" value="Chromosome I"/>
</dbReference>
<evidence type="ECO:0000256" key="1">
    <source>
        <dbReference type="ARBA" id="ARBA00010646"/>
    </source>
</evidence>
<dbReference type="GO" id="GO:0016998">
    <property type="term" value="P:cell wall macromolecule catabolic process"/>
    <property type="evidence" value="ECO:0007669"/>
    <property type="project" value="InterPro"/>
</dbReference>
<evidence type="ECO:0000313" key="2">
    <source>
        <dbReference type="EMBL" id="CDZ23904.1"/>
    </source>
</evidence>
<gene>
    <name evidence="2" type="ORF">CCDG5_0775</name>
</gene>
<dbReference type="HOGENOM" id="CLU_766633_0_0_9"/>
<comment type="similarity">
    <text evidence="1">Belongs to the glycosyl hydrolase 25 family.</text>
</comment>
<dbReference type="PROSITE" id="PS51904">
    <property type="entry name" value="GLYCOSYL_HYDROL_F25_2"/>
    <property type="match status" value="1"/>
</dbReference>
<dbReference type="EMBL" id="LM995447">
    <property type="protein sequence ID" value="CDZ23904.1"/>
    <property type="molecule type" value="Genomic_DNA"/>
</dbReference>
<name>A0A078KS23_9FIRM</name>
<dbReference type="InterPro" id="IPR017853">
    <property type="entry name" value="GH"/>
</dbReference>
<reference evidence="3" key="1">
    <citation type="submission" date="2014-07" db="EMBL/GenBank/DDBJ databases">
        <authorList>
            <person name="Wibberg D."/>
        </authorList>
    </citation>
    <scope>NUCLEOTIDE SEQUENCE [LARGE SCALE GENOMIC DNA]</scope>
    <source>
        <strain evidence="3">DG5</strain>
    </source>
</reference>
<dbReference type="GO" id="GO:0003796">
    <property type="term" value="F:lysozyme activity"/>
    <property type="evidence" value="ECO:0007669"/>
    <property type="project" value="InterPro"/>
</dbReference>
<dbReference type="AlphaFoldDB" id="A0A078KS23"/>
<dbReference type="InterPro" id="IPR002053">
    <property type="entry name" value="Glyco_hydro_25"/>
</dbReference>
<dbReference type="GO" id="GO:0009253">
    <property type="term" value="P:peptidoglycan catabolic process"/>
    <property type="evidence" value="ECO:0007669"/>
    <property type="project" value="InterPro"/>
</dbReference>
<dbReference type="STRING" id="29343.CCDG5_0775"/>
<keyword evidence="3" id="KW-1185">Reference proteome</keyword>
<dbReference type="PANTHER" id="PTHR34135:SF2">
    <property type="entry name" value="LYSOZYME"/>
    <property type="match status" value="1"/>
</dbReference>
<dbReference type="PATRIC" id="fig|29343.3.peg.812"/>
<dbReference type="OrthoDB" id="9765879at2"/>
<dbReference type="Gene3D" id="3.20.20.80">
    <property type="entry name" value="Glycosidases"/>
    <property type="match status" value="1"/>
</dbReference>
<dbReference type="PANTHER" id="PTHR34135">
    <property type="entry name" value="LYSOZYME"/>
    <property type="match status" value="1"/>
</dbReference>
<protein>
    <recommendedName>
        <fullName evidence="4">Lysozyme</fullName>
    </recommendedName>
</protein>
<dbReference type="GO" id="GO:0016052">
    <property type="term" value="P:carbohydrate catabolic process"/>
    <property type="evidence" value="ECO:0007669"/>
    <property type="project" value="TreeGrafter"/>
</dbReference>
<accession>A0A078KS23</accession>
<organism evidence="2 3">
    <name type="scientific">[Clostridium] cellulosi</name>
    <dbReference type="NCBI Taxonomy" id="29343"/>
    <lineage>
        <taxon>Bacteria</taxon>
        <taxon>Bacillati</taxon>
        <taxon>Bacillota</taxon>
        <taxon>Clostridia</taxon>
        <taxon>Eubacteriales</taxon>
        <taxon>Oscillospiraceae</taxon>
        <taxon>Oscillospiraceae incertae sedis</taxon>
    </lineage>
</organism>